<evidence type="ECO:0000313" key="7">
    <source>
        <dbReference type="Proteomes" id="UP001523262"/>
    </source>
</evidence>
<proteinExistence type="predicted"/>
<dbReference type="InterPro" id="IPR016071">
    <property type="entry name" value="Staphylococal_nuclease_OB-fold"/>
</dbReference>
<name>A0ABT0W7R6_9BACI</name>
<keyword evidence="3" id="KW-0378">Hydrolase</keyword>
<dbReference type="InterPro" id="IPR035437">
    <property type="entry name" value="SNase_OB-fold_sf"/>
</dbReference>
<dbReference type="EMBL" id="JAMQCR010000001">
    <property type="protein sequence ID" value="MCM2532348.1"/>
    <property type="molecule type" value="Genomic_DNA"/>
</dbReference>
<reference evidence="6 7" key="1">
    <citation type="submission" date="2022-06" db="EMBL/GenBank/DDBJ databases">
        <authorList>
            <person name="Jeon C.O."/>
        </authorList>
    </citation>
    <scope>NUCLEOTIDE SEQUENCE [LARGE SCALE GENOMIC DNA]</scope>
    <source>
        <strain evidence="6 7">KCTC 13943</strain>
    </source>
</reference>
<keyword evidence="1" id="KW-0540">Nuclease</keyword>
<evidence type="ECO:0000259" key="5">
    <source>
        <dbReference type="PROSITE" id="PS50830"/>
    </source>
</evidence>
<feature type="chain" id="PRO_5046702542" evidence="4">
    <location>
        <begin position="19"/>
        <end position="204"/>
    </location>
</feature>
<dbReference type="Gene3D" id="2.40.50.90">
    <property type="match status" value="1"/>
</dbReference>
<dbReference type="SMART" id="SM00318">
    <property type="entry name" value="SNc"/>
    <property type="match status" value="1"/>
</dbReference>
<keyword evidence="7" id="KW-1185">Reference proteome</keyword>
<feature type="domain" description="TNase-like" evidence="5">
    <location>
        <begin position="61"/>
        <end position="190"/>
    </location>
</feature>
<comment type="caution">
    <text evidence="6">The sequence shown here is derived from an EMBL/GenBank/DDBJ whole genome shotgun (WGS) entry which is preliminary data.</text>
</comment>
<gene>
    <name evidence="6" type="ORF">NDK43_08005</name>
</gene>
<dbReference type="PANTHER" id="PTHR12302:SF3">
    <property type="entry name" value="SERINE_THREONINE-PROTEIN KINASE 31"/>
    <property type="match status" value="1"/>
</dbReference>
<feature type="signal peptide" evidence="4">
    <location>
        <begin position="1"/>
        <end position="18"/>
    </location>
</feature>
<keyword evidence="4" id="KW-0732">Signal</keyword>
<evidence type="ECO:0000256" key="3">
    <source>
        <dbReference type="ARBA" id="ARBA00022801"/>
    </source>
</evidence>
<evidence type="ECO:0000256" key="1">
    <source>
        <dbReference type="ARBA" id="ARBA00022722"/>
    </source>
</evidence>
<protein>
    <submittedName>
        <fullName evidence="6">Thermonuclease family protein</fullName>
    </submittedName>
</protein>
<dbReference type="Proteomes" id="UP001523262">
    <property type="component" value="Unassembled WGS sequence"/>
</dbReference>
<dbReference type="PANTHER" id="PTHR12302">
    <property type="entry name" value="EBNA2 BINDING PROTEIN P100"/>
    <property type="match status" value="1"/>
</dbReference>
<sequence length="204" mass="22891">MRKRLVGGALIAASMVLAFHPPQILTGENQLDVSVQRDMIQNRDSLEKGKIQQEAGNIPNGQVPITLVETVDGDTIKVKVNGKVEKVRYLLVDTPDSKKPGMCVQPYAKEASLRNDQLVKGGRLSLELEQGDARDSYGRLCVDGKSVQETLLKEGFARVAYIMNPPYKFLLQYREVESLAKRNRVNIWNRTDYVTNRGFNECVP</sequence>
<evidence type="ECO:0000313" key="6">
    <source>
        <dbReference type="EMBL" id="MCM2532348.1"/>
    </source>
</evidence>
<organism evidence="6 7">
    <name type="scientific">Neobacillus pocheonensis</name>
    <dbReference type="NCBI Taxonomy" id="363869"/>
    <lineage>
        <taxon>Bacteria</taxon>
        <taxon>Bacillati</taxon>
        <taxon>Bacillota</taxon>
        <taxon>Bacilli</taxon>
        <taxon>Bacillales</taxon>
        <taxon>Bacillaceae</taxon>
        <taxon>Neobacillus</taxon>
    </lineage>
</organism>
<keyword evidence="2" id="KW-0255">Endonuclease</keyword>
<evidence type="ECO:0000256" key="2">
    <source>
        <dbReference type="ARBA" id="ARBA00022759"/>
    </source>
</evidence>
<dbReference type="PROSITE" id="PS50830">
    <property type="entry name" value="TNASE_3"/>
    <property type="match status" value="1"/>
</dbReference>
<dbReference type="SUPFAM" id="SSF50199">
    <property type="entry name" value="Staphylococcal nuclease"/>
    <property type="match status" value="1"/>
</dbReference>
<dbReference type="Pfam" id="PF00565">
    <property type="entry name" value="SNase"/>
    <property type="match status" value="1"/>
</dbReference>
<accession>A0ABT0W7R6</accession>
<evidence type="ECO:0000256" key="4">
    <source>
        <dbReference type="SAM" id="SignalP"/>
    </source>
</evidence>